<reference evidence="1" key="1">
    <citation type="submission" date="2022-03" db="EMBL/GenBank/DDBJ databases">
        <title>Gramella crocea sp. nov., isolated from activated sludge of a seafood processing plant.</title>
        <authorList>
            <person name="Zhang X."/>
        </authorList>
    </citation>
    <scope>NUCLEOTIDE SEQUENCE</scope>
    <source>
        <strain evidence="1">YJ019</strain>
    </source>
</reference>
<name>A0A9X1V606_9FLAO</name>
<gene>
    <name evidence="1" type="ORF">ML462_14085</name>
</gene>
<protein>
    <submittedName>
        <fullName evidence="1">Uncharacterized protein</fullName>
    </submittedName>
</protein>
<evidence type="ECO:0000313" key="1">
    <source>
        <dbReference type="EMBL" id="MCH4824301.1"/>
    </source>
</evidence>
<keyword evidence="2" id="KW-1185">Reference proteome</keyword>
<sequence>MSKDKIIEYKNLINQKMKRMVPVQTEWVKVESVDWEEKTMVAIGEDNELPYEDILLGLGSVYKKPKPGSLALIGLVANSAGCYLIDCEAYDEIEVNTKLTKVQVKEKGVKLTRGTEDFREILEDFMTEVNKINTEAQAIATKAGATESVPKLVASFAKTELIIQRLNAVLTSE</sequence>
<dbReference type="EMBL" id="JAKVTV010000005">
    <property type="protein sequence ID" value="MCH4824301.1"/>
    <property type="molecule type" value="Genomic_DNA"/>
</dbReference>
<evidence type="ECO:0000313" key="2">
    <source>
        <dbReference type="Proteomes" id="UP001139226"/>
    </source>
</evidence>
<dbReference type="AlphaFoldDB" id="A0A9X1V606"/>
<dbReference type="Proteomes" id="UP001139226">
    <property type="component" value="Unassembled WGS sequence"/>
</dbReference>
<accession>A0A9X1V606</accession>
<organism evidence="1 2">
    <name type="scientific">Christiangramia lutea</name>
    <dbReference type="NCBI Taxonomy" id="1607951"/>
    <lineage>
        <taxon>Bacteria</taxon>
        <taxon>Pseudomonadati</taxon>
        <taxon>Bacteroidota</taxon>
        <taxon>Flavobacteriia</taxon>
        <taxon>Flavobacteriales</taxon>
        <taxon>Flavobacteriaceae</taxon>
        <taxon>Christiangramia</taxon>
    </lineage>
</organism>
<comment type="caution">
    <text evidence="1">The sequence shown here is derived from an EMBL/GenBank/DDBJ whole genome shotgun (WGS) entry which is preliminary data.</text>
</comment>
<proteinExistence type="predicted"/>
<dbReference type="RefSeq" id="WP_240714469.1">
    <property type="nucleotide sequence ID" value="NZ_JAKVTV010000005.1"/>
</dbReference>